<evidence type="ECO:0000256" key="2">
    <source>
        <dbReference type="ARBA" id="ARBA00022630"/>
    </source>
</evidence>
<dbReference type="GO" id="GO:0005737">
    <property type="term" value="C:cytoplasm"/>
    <property type="evidence" value="ECO:0007669"/>
    <property type="project" value="TreeGrafter"/>
</dbReference>
<dbReference type="EMBL" id="FOYR01000001">
    <property type="protein sequence ID" value="SFR38256.1"/>
    <property type="molecule type" value="Genomic_DNA"/>
</dbReference>
<keyword evidence="3" id="KW-0274">FAD</keyword>
<dbReference type="Pfam" id="PF07992">
    <property type="entry name" value="Pyr_redox_2"/>
    <property type="match status" value="1"/>
</dbReference>
<dbReference type="PRINTS" id="PR00411">
    <property type="entry name" value="PNDRDTASEI"/>
</dbReference>
<keyword evidence="2" id="KW-0285">Flavoprotein</keyword>
<comment type="cofactor">
    <cofactor evidence="1">
        <name>FAD</name>
        <dbReference type="ChEBI" id="CHEBI:57692"/>
    </cofactor>
</comment>
<dbReference type="InterPro" id="IPR036188">
    <property type="entry name" value="FAD/NAD-bd_sf"/>
</dbReference>
<dbReference type="PANTHER" id="PTHR43557:SF2">
    <property type="entry name" value="RIESKE DOMAIN-CONTAINING PROTEIN-RELATED"/>
    <property type="match status" value="1"/>
</dbReference>
<accession>A0A1I6G7T4</accession>
<evidence type="ECO:0000256" key="1">
    <source>
        <dbReference type="ARBA" id="ARBA00001974"/>
    </source>
</evidence>
<dbReference type="InterPro" id="IPR028202">
    <property type="entry name" value="Reductase_C"/>
</dbReference>
<dbReference type="InterPro" id="IPR023753">
    <property type="entry name" value="FAD/NAD-binding_dom"/>
</dbReference>
<dbReference type="Proteomes" id="UP000198877">
    <property type="component" value="Unassembled WGS sequence"/>
</dbReference>
<evidence type="ECO:0000256" key="3">
    <source>
        <dbReference type="ARBA" id="ARBA00022827"/>
    </source>
</evidence>
<evidence type="ECO:0000259" key="5">
    <source>
        <dbReference type="Pfam" id="PF07992"/>
    </source>
</evidence>
<reference evidence="8" key="1">
    <citation type="submission" date="2016-10" db="EMBL/GenBank/DDBJ databases">
        <authorList>
            <person name="Varghese N."/>
            <person name="Submissions S."/>
        </authorList>
    </citation>
    <scope>NUCLEOTIDE SEQUENCE [LARGE SCALE GENOMIC DNA]</scope>
    <source>
        <strain evidence="8">CL127</strain>
    </source>
</reference>
<name>A0A1I6G7T4_9MICO</name>
<evidence type="ECO:0000259" key="6">
    <source>
        <dbReference type="Pfam" id="PF14759"/>
    </source>
</evidence>
<dbReference type="AlphaFoldDB" id="A0A1I6G7T4"/>
<keyword evidence="4" id="KW-0560">Oxidoreductase</keyword>
<evidence type="ECO:0000313" key="7">
    <source>
        <dbReference type="EMBL" id="SFR38256.1"/>
    </source>
</evidence>
<dbReference type="GO" id="GO:0016651">
    <property type="term" value="F:oxidoreductase activity, acting on NAD(P)H"/>
    <property type="evidence" value="ECO:0007669"/>
    <property type="project" value="TreeGrafter"/>
</dbReference>
<dbReference type="PANTHER" id="PTHR43557">
    <property type="entry name" value="APOPTOSIS-INDUCING FACTOR 1"/>
    <property type="match status" value="1"/>
</dbReference>
<dbReference type="InterPro" id="IPR050446">
    <property type="entry name" value="FAD-oxidoreductase/Apoptosis"/>
</dbReference>
<feature type="domain" description="FAD/NAD(P)-binding" evidence="5">
    <location>
        <begin position="11"/>
        <end position="306"/>
    </location>
</feature>
<dbReference type="PRINTS" id="PR00368">
    <property type="entry name" value="FADPNR"/>
</dbReference>
<dbReference type="SUPFAM" id="SSF55424">
    <property type="entry name" value="FAD/NAD-linked reductases, dimerisation (C-terminal) domain"/>
    <property type="match status" value="1"/>
</dbReference>
<proteinExistence type="predicted"/>
<gene>
    <name evidence="7" type="ORF">SAMN04488591_0852</name>
</gene>
<feature type="domain" description="Reductase C-terminal" evidence="6">
    <location>
        <begin position="325"/>
        <end position="407"/>
    </location>
</feature>
<organism evidence="7 8">
    <name type="scientific">Microbacterium azadirachtae</name>
    <dbReference type="NCBI Taxonomy" id="582680"/>
    <lineage>
        <taxon>Bacteria</taxon>
        <taxon>Bacillati</taxon>
        <taxon>Actinomycetota</taxon>
        <taxon>Actinomycetes</taxon>
        <taxon>Micrococcales</taxon>
        <taxon>Microbacteriaceae</taxon>
        <taxon>Microbacterium</taxon>
    </lineage>
</organism>
<evidence type="ECO:0000256" key="4">
    <source>
        <dbReference type="ARBA" id="ARBA00023002"/>
    </source>
</evidence>
<dbReference type="Pfam" id="PF14759">
    <property type="entry name" value="Reductase_C"/>
    <property type="match status" value="1"/>
</dbReference>
<dbReference type="SUPFAM" id="SSF51905">
    <property type="entry name" value="FAD/NAD(P)-binding domain"/>
    <property type="match status" value="1"/>
</dbReference>
<protein>
    <submittedName>
        <fullName evidence="7">Reductase C-terminal</fullName>
    </submittedName>
</protein>
<sequence>MNARPGRDAGRVVIIGGGLAGYSAAEQLRALGHEAPITLIDAEPTSYDRPPLSKRLFEDDFSVASLAFTTPERLTDLDIGTLFNRRATALDPGAASVALDDGTVVAADTVLLATGGRARTLPIPGAGLPCVHVLRSFADAIGIRDAVRNGTRVVVIGAGLIGAELASSLVRRGATVTLVDPVAVPLAPAVGELMAEHLHTMHAAHGVDLVVGITAGIETADDHLTVTIDDGRMLDADVVIVGVGIIPNSSLAEDAGLDVDNGILIDSRFRTSANRVFAAGDVARHRAEDGSLHRREEHWEAAQLSGRESAYGMLGLEVPPRGAAWFWSDRHGVHLEAVGRLSGPGELIVRAGGAHPAVFLRDGGLLVGAAAIDDNNLVRAARRLIDLRVPVTPSDLADDTVSLRALLKAAR</sequence>
<dbReference type="RefSeq" id="WP_091477059.1">
    <property type="nucleotide sequence ID" value="NZ_FNGQ01000001.1"/>
</dbReference>
<dbReference type="Gene3D" id="3.50.50.60">
    <property type="entry name" value="FAD/NAD(P)-binding domain"/>
    <property type="match status" value="2"/>
</dbReference>
<dbReference type="Gene3D" id="3.30.390.30">
    <property type="match status" value="1"/>
</dbReference>
<evidence type="ECO:0000313" key="8">
    <source>
        <dbReference type="Proteomes" id="UP000198877"/>
    </source>
</evidence>
<dbReference type="InterPro" id="IPR016156">
    <property type="entry name" value="FAD/NAD-linked_Rdtase_dimer_sf"/>
</dbReference>